<dbReference type="RefSeq" id="XP_003664354.1">
    <property type="nucleotide sequence ID" value="XM_003664306.1"/>
</dbReference>
<accession>G2QF80</accession>
<dbReference type="HOGENOM" id="CLU_1300442_0_0_1"/>
<feature type="compositionally biased region" description="Polar residues" evidence="1">
    <location>
        <begin position="39"/>
        <end position="57"/>
    </location>
</feature>
<feature type="region of interest" description="Disordered" evidence="1">
    <location>
        <begin position="189"/>
        <end position="212"/>
    </location>
</feature>
<evidence type="ECO:0000313" key="3">
    <source>
        <dbReference type="Proteomes" id="UP000007322"/>
    </source>
</evidence>
<dbReference type="KEGG" id="mtm:MYCTH_2111341"/>
<organism evidence="2 3">
    <name type="scientific">Thermothelomyces thermophilus (strain ATCC 42464 / BCRC 31852 / DSM 1799)</name>
    <name type="common">Sporotrichum thermophile</name>
    <dbReference type="NCBI Taxonomy" id="573729"/>
    <lineage>
        <taxon>Eukaryota</taxon>
        <taxon>Fungi</taxon>
        <taxon>Dikarya</taxon>
        <taxon>Ascomycota</taxon>
        <taxon>Pezizomycotina</taxon>
        <taxon>Sordariomycetes</taxon>
        <taxon>Sordariomycetidae</taxon>
        <taxon>Sordariales</taxon>
        <taxon>Chaetomiaceae</taxon>
        <taxon>Thermothelomyces</taxon>
    </lineage>
</organism>
<feature type="compositionally biased region" description="Basic and acidic residues" evidence="1">
    <location>
        <begin position="1"/>
        <end position="21"/>
    </location>
</feature>
<evidence type="ECO:0000313" key="2">
    <source>
        <dbReference type="EMBL" id="AEO59109.1"/>
    </source>
</evidence>
<proteinExistence type="predicted"/>
<reference evidence="2 3" key="1">
    <citation type="journal article" date="2011" name="Nat. Biotechnol.">
        <title>Comparative genomic analysis of the thermophilic biomass-degrading fungi Myceliophthora thermophila and Thielavia terrestris.</title>
        <authorList>
            <person name="Berka R.M."/>
            <person name="Grigoriev I.V."/>
            <person name="Otillar R."/>
            <person name="Salamov A."/>
            <person name="Grimwood J."/>
            <person name="Reid I."/>
            <person name="Ishmael N."/>
            <person name="John T."/>
            <person name="Darmond C."/>
            <person name="Moisan M.-C."/>
            <person name="Henrissat B."/>
            <person name="Coutinho P.M."/>
            <person name="Lombard V."/>
            <person name="Natvig D.O."/>
            <person name="Lindquist E."/>
            <person name="Schmutz J."/>
            <person name="Lucas S."/>
            <person name="Harris P."/>
            <person name="Powlowski J."/>
            <person name="Bellemare A."/>
            <person name="Taylor D."/>
            <person name="Butler G."/>
            <person name="de Vries R.P."/>
            <person name="Allijn I.E."/>
            <person name="van den Brink J."/>
            <person name="Ushinsky S."/>
            <person name="Storms R."/>
            <person name="Powell A.J."/>
            <person name="Paulsen I.T."/>
            <person name="Elbourne L.D.H."/>
            <person name="Baker S.E."/>
            <person name="Magnuson J."/>
            <person name="LaBoissiere S."/>
            <person name="Clutterbuck A.J."/>
            <person name="Martinez D."/>
            <person name="Wogulis M."/>
            <person name="de Leon A.L."/>
            <person name="Rey M.W."/>
            <person name="Tsang A."/>
        </authorList>
    </citation>
    <scope>NUCLEOTIDE SEQUENCE [LARGE SCALE GENOMIC DNA]</scope>
    <source>
        <strain evidence="3">ATCC 42464 / BCRC 31852 / DSM 1799</strain>
    </source>
</reference>
<evidence type="ECO:0000256" key="1">
    <source>
        <dbReference type="SAM" id="MobiDB-lite"/>
    </source>
</evidence>
<dbReference type="GeneID" id="11514219"/>
<dbReference type="AlphaFoldDB" id="G2QF80"/>
<dbReference type="VEuPathDB" id="FungiDB:MYCTH_2111341"/>
<name>G2QF80_THET4</name>
<dbReference type="InParanoid" id="G2QF80"/>
<gene>
    <name evidence="2" type="ORF">MYCTH_2111341</name>
</gene>
<protein>
    <submittedName>
        <fullName evidence="2">Uncharacterized protein</fullName>
    </submittedName>
</protein>
<dbReference type="Proteomes" id="UP000007322">
    <property type="component" value="Chromosome 4"/>
</dbReference>
<keyword evidence="3" id="KW-1185">Reference proteome</keyword>
<dbReference type="EMBL" id="CP003005">
    <property type="protein sequence ID" value="AEO59109.1"/>
    <property type="molecule type" value="Genomic_DNA"/>
</dbReference>
<feature type="region of interest" description="Disordered" evidence="1">
    <location>
        <begin position="1"/>
        <end position="66"/>
    </location>
</feature>
<sequence length="212" mass="23189">MDSGSKDNEQGEVRLSRQRSERNRKKGSGQLEELLGAGQNKTRYPSPRITSTMTGPESQKGDATTTTTANNNTIIIINSKNDYDTPAGLLALQATAQTLVATLDRHARRILAALGSDRATPRAEAEAEAEAVRRMLRELDAVRHRVCVGKAERPAVAAVAVEDVARNVRWLWKVGNALGDLEVWGGREEGRKEGGRARVRGRTRESAQPHDD</sequence>